<comment type="caution">
    <text evidence="1">The sequence shown here is derived from an EMBL/GenBank/DDBJ whole genome shotgun (WGS) entry which is preliminary data.</text>
</comment>
<dbReference type="Gramene" id="PRQ44630">
    <property type="protein sequence ID" value="PRQ44630"/>
    <property type="gene ID" value="RchiOBHm_Chr3g0481331"/>
</dbReference>
<protein>
    <submittedName>
        <fullName evidence="1">Uncharacterized protein</fullName>
    </submittedName>
</protein>
<gene>
    <name evidence="1" type="ORF">RchiOBHm_Chr3g0481331</name>
</gene>
<proteinExistence type="predicted"/>
<sequence length="52" mass="5761">MYAPANLIESPGNGLPVEKIPEENSDFDRAVSLSLKVLNLSFFFWEVGASLF</sequence>
<organism evidence="1 2">
    <name type="scientific">Rosa chinensis</name>
    <name type="common">China rose</name>
    <dbReference type="NCBI Taxonomy" id="74649"/>
    <lineage>
        <taxon>Eukaryota</taxon>
        <taxon>Viridiplantae</taxon>
        <taxon>Streptophyta</taxon>
        <taxon>Embryophyta</taxon>
        <taxon>Tracheophyta</taxon>
        <taxon>Spermatophyta</taxon>
        <taxon>Magnoliopsida</taxon>
        <taxon>eudicotyledons</taxon>
        <taxon>Gunneridae</taxon>
        <taxon>Pentapetalae</taxon>
        <taxon>rosids</taxon>
        <taxon>fabids</taxon>
        <taxon>Rosales</taxon>
        <taxon>Rosaceae</taxon>
        <taxon>Rosoideae</taxon>
        <taxon>Rosoideae incertae sedis</taxon>
        <taxon>Rosa</taxon>
    </lineage>
</organism>
<name>A0A2P6RDY0_ROSCH</name>
<keyword evidence="2" id="KW-1185">Reference proteome</keyword>
<reference evidence="1 2" key="1">
    <citation type="journal article" date="2018" name="Nat. Genet.">
        <title>The Rosa genome provides new insights in the design of modern roses.</title>
        <authorList>
            <person name="Bendahmane M."/>
        </authorList>
    </citation>
    <scope>NUCLEOTIDE SEQUENCE [LARGE SCALE GENOMIC DNA]</scope>
    <source>
        <strain evidence="2">cv. Old Blush</strain>
    </source>
</reference>
<evidence type="ECO:0000313" key="1">
    <source>
        <dbReference type="EMBL" id="PRQ44630.1"/>
    </source>
</evidence>
<accession>A0A2P6RDY0</accession>
<dbReference type="Proteomes" id="UP000238479">
    <property type="component" value="Chromosome 3"/>
</dbReference>
<dbReference type="AlphaFoldDB" id="A0A2P6RDY0"/>
<evidence type="ECO:0000313" key="2">
    <source>
        <dbReference type="Proteomes" id="UP000238479"/>
    </source>
</evidence>
<dbReference type="EMBL" id="PDCK01000041">
    <property type="protein sequence ID" value="PRQ44630.1"/>
    <property type="molecule type" value="Genomic_DNA"/>
</dbReference>